<sequence>MRSNIVLDEALIHEAFELTGLKTKRELINYALLELVRLKKKSLKKSLCDAFTELNKLELANDPFPEIKRENRPNPLADQL</sequence>
<protein>
    <submittedName>
        <fullName evidence="1">DUF2191 domain-containing protein</fullName>
    </submittedName>
</protein>
<evidence type="ECO:0000313" key="1">
    <source>
        <dbReference type="EMBL" id="PWQ94723.1"/>
    </source>
</evidence>
<comment type="caution">
    <text evidence="1">The sequence shown here is derived from an EMBL/GenBank/DDBJ whole genome shotgun (WGS) entry which is preliminary data.</text>
</comment>
<dbReference type="Pfam" id="PF09957">
    <property type="entry name" value="VapB_antitoxin"/>
    <property type="match status" value="1"/>
</dbReference>
<dbReference type="InterPro" id="IPR019239">
    <property type="entry name" value="VapB_antitoxin"/>
</dbReference>
<reference evidence="1 2" key="1">
    <citation type="submission" date="2018-05" db="EMBL/GenBank/DDBJ databases">
        <title>Leucothrix arctica sp. nov., isolated from Arctic seawater.</title>
        <authorList>
            <person name="Choi A."/>
            <person name="Baek K."/>
        </authorList>
    </citation>
    <scope>NUCLEOTIDE SEQUENCE [LARGE SCALE GENOMIC DNA]</scope>
    <source>
        <strain evidence="1 2">IMCC9719</strain>
    </source>
</reference>
<organism evidence="1 2">
    <name type="scientific">Leucothrix arctica</name>
    <dbReference type="NCBI Taxonomy" id="1481894"/>
    <lineage>
        <taxon>Bacteria</taxon>
        <taxon>Pseudomonadati</taxon>
        <taxon>Pseudomonadota</taxon>
        <taxon>Gammaproteobacteria</taxon>
        <taxon>Thiotrichales</taxon>
        <taxon>Thiotrichaceae</taxon>
        <taxon>Leucothrix</taxon>
    </lineage>
</organism>
<dbReference type="EMBL" id="QGKL01000039">
    <property type="protein sequence ID" value="PWQ94723.1"/>
    <property type="molecule type" value="Genomic_DNA"/>
</dbReference>
<keyword evidence="2" id="KW-1185">Reference proteome</keyword>
<dbReference type="AlphaFoldDB" id="A0A317CBM8"/>
<dbReference type="RefSeq" id="WP_109824403.1">
    <property type="nucleotide sequence ID" value="NZ_QGKL01000039.1"/>
</dbReference>
<dbReference type="OrthoDB" id="9805830at2"/>
<name>A0A317CBM8_9GAMM</name>
<gene>
    <name evidence="1" type="ORF">DKT75_15665</name>
</gene>
<evidence type="ECO:0000313" key="2">
    <source>
        <dbReference type="Proteomes" id="UP000245506"/>
    </source>
</evidence>
<dbReference type="Proteomes" id="UP000245506">
    <property type="component" value="Unassembled WGS sequence"/>
</dbReference>
<proteinExistence type="predicted"/>
<accession>A0A317CBM8</accession>